<evidence type="ECO:0000313" key="2">
    <source>
        <dbReference type="Proteomes" id="UP001239111"/>
    </source>
</evidence>
<name>A0ACC2NFA5_9HYME</name>
<sequence length="182" mass="18963">MPTFVDGDLIQSLLVDENMGDVMTLARNTEPKVIVGRISDEGKIENMVAALHEEETPEFICRRRGAETTLSTGAASPTPVKTASEIVGSSEGSDASSTSAEITPVLEPVVPNNCPSSAASVDETAEVGPMVSSTAEGASSTMVNTASKVVAPSGQNCPRGAMHPPQRQQHVPDVIPAHLENE</sequence>
<reference evidence="1" key="1">
    <citation type="submission" date="2023-04" db="EMBL/GenBank/DDBJ databases">
        <title>A chromosome-level genome assembly of the parasitoid wasp Eretmocerus hayati.</title>
        <authorList>
            <person name="Zhong Y."/>
            <person name="Liu S."/>
            <person name="Liu Y."/>
        </authorList>
    </citation>
    <scope>NUCLEOTIDE SEQUENCE</scope>
    <source>
        <strain evidence="1">ZJU_SS_LIU_2023</strain>
    </source>
</reference>
<protein>
    <submittedName>
        <fullName evidence="1">Uncharacterized protein</fullName>
    </submittedName>
</protein>
<proteinExistence type="predicted"/>
<accession>A0ACC2NFA5</accession>
<dbReference type="EMBL" id="CM056743">
    <property type="protein sequence ID" value="KAJ8669326.1"/>
    <property type="molecule type" value="Genomic_DNA"/>
</dbReference>
<comment type="caution">
    <text evidence="1">The sequence shown here is derived from an EMBL/GenBank/DDBJ whole genome shotgun (WGS) entry which is preliminary data.</text>
</comment>
<gene>
    <name evidence="1" type="ORF">QAD02_000585</name>
</gene>
<organism evidence="1 2">
    <name type="scientific">Eretmocerus hayati</name>
    <dbReference type="NCBI Taxonomy" id="131215"/>
    <lineage>
        <taxon>Eukaryota</taxon>
        <taxon>Metazoa</taxon>
        <taxon>Ecdysozoa</taxon>
        <taxon>Arthropoda</taxon>
        <taxon>Hexapoda</taxon>
        <taxon>Insecta</taxon>
        <taxon>Pterygota</taxon>
        <taxon>Neoptera</taxon>
        <taxon>Endopterygota</taxon>
        <taxon>Hymenoptera</taxon>
        <taxon>Apocrita</taxon>
        <taxon>Proctotrupomorpha</taxon>
        <taxon>Chalcidoidea</taxon>
        <taxon>Aphelinidae</taxon>
        <taxon>Aphelininae</taxon>
        <taxon>Eretmocerus</taxon>
    </lineage>
</organism>
<keyword evidence="2" id="KW-1185">Reference proteome</keyword>
<dbReference type="Proteomes" id="UP001239111">
    <property type="component" value="Chromosome 3"/>
</dbReference>
<evidence type="ECO:0000313" key="1">
    <source>
        <dbReference type="EMBL" id="KAJ8669326.1"/>
    </source>
</evidence>